<dbReference type="InterPro" id="IPR043906">
    <property type="entry name" value="Gfo/Idh/MocA_OxRdtase_bact_C"/>
</dbReference>
<comment type="caution">
    <text evidence="2">The sequence shown here is derived from an EMBL/GenBank/DDBJ whole genome shotgun (WGS) entry which is preliminary data.</text>
</comment>
<dbReference type="Gene3D" id="3.30.360.10">
    <property type="entry name" value="Dihydrodipicolinate Reductase, domain 2"/>
    <property type="match status" value="1"/>
</dbReference>
<name>X0WL28_9ZZZZ</name>
<evidence type="ECO:0000259" key="1">
    <source>
        <dbReference type="Pfam" id="PF19051"/>
    </source>
</evidence>
<dbReference type="PANTHER" id="PTHR43818:SF5">
    <property type="entry name" value="OXIDOREDUCTASE FAMILY PROTEIN"/>
    <property type="match status" value="1"/>
</dbReference>
<evidence type="ECO:0000313" key="2">
    <source>
        <dbReference type="EMBL" id="GAG23927.1"/>
    </source>
</evidence>
<dbReference type="PANTHER" id="PTHR43818">
    <property type="entry name" value="BCDNA.GH03377"/>
    <property type="match status" value="1"/>
</dbReference>
<gene>
    <name evidence="2" type="ORF">S01H1_60857</name>
</gene>
<dbReference type="AlphaFoldDB" id="X0WL28"/>
<dbReference type="Pfam" id="PF19051">
    <property type="entry name" value="GFO_IDH_MocA_C2"/>
    <property type="match status" value="1"/>
</dbReference>
<dbReference type="InterPro" id="IPR050463">
    <property type="entry name" value="Gfo/Idh/MocA_oxidrdct_glycsds"/>
</dbReference>
<sequence>PTGGSTDNKPVQPVPEGLDWDFWLGPAPWVPYRGVCHWNWRWMMDYSGGQLTDWAGHHIDIAHWGLGLDYTGPVEIEGKGVYPRDGIYDAPTAYKFTCKYDNGLTMIVANDRQQPKGMGTIWYGEKGWVYVKRGRLEAEPESILDERIGPNEIKLYESRDHQRNFLDCVKSRKLTITPVEIAHRSISVGLLGEIAMLLGRKLKWNPEQERFLNDEQANRMLSRPMRSPWHL</sequence>
<reference evidence="2" key="1">
    <citation type="journal article" date="2014" name="Front. Microbiol.">
        <title>High frequency of phylogenetically diverse reductive dehalogenase-homologous genes in deep subseafloor sedimentary metagenomes.</title>
        <authorList>
            <person name="Kawai M."/>
            <person name="Futagami T."/>
            <person name="Toyoda A."/>
            <person name="Takaki Y."/>
            <person name="Nishi S."/>
            <person name="Hori S."/>
            <person name="Arai W."/>
            <person name="Tsubouchi T."/>
            <person name="Morono Y."/>
            <person name="Uchiyama I."/>
            <person name="Ito T."/>
            <person name="Fujiyama A."/>
            <person name="Inagaki F."/>
            <person name="Takami H."/>
        </authorList>
    </citation>
    <scope>NUCLEOTIDE SEQUENCE</scope>
    <source>
        <strain evidence="2">Expedition CK06-06</strain>
    </source>
</reference>
<proteinExistence type="predicted"/>
<feature type="non-terminal residue" evidence="2">
    <location>
        <position position="1"/>
    </location>
</feature>
<dbReference type="SUPFAM" id="SSF55347">
    <property type="entry name" value="Glyceraldehyde-3-phosphate dehydrogenase-like, C-terminal domain"/>
    <property type="match status" value="1"/>
</dbReference>
<accession>X0WL28</accession>
<protein>
    <recommendedName>
        <fullName evidence="1">Gfo/Idh/MocA-like oxidoreductase bacterial type C-terminal domain-containing protein</fullName>
    </recommendedName>
</protein>
<organism evidence="2">
    <name type="scientific">marine sediment metagenome</name>
    <dbReference type="NCBI Taxonomy" id="412755"/>
    <lineage>
        <taxon>unclassified sequences</taxon>
        <taxon>metagenomes</taxon>
        <taxon>ecological metagenomes</taxon>
    </lineage>
</organism>
<dbReference type="EMBL" id="BARS01039872">
    <property type="protein sequence ID" value="GAG23927.1"/>
    <property type="molecule type" value="Genomic_DNA"/>
</dbReference>
<feature type="domain" description="Gfo/Idh/MocA-like oxidoreductase bacterial type C-terminal" evidence="1">
    <location>
        <begin position="8"/>
        <end position="230"/>
    </location>
</feature>